<organism evidence="2 3">
    <name type="scientific">Tanacetum coccineum</name>
    <dbReference type="NCBI Taxonomy" id="301880"/>
    <lineage>
        <taxon>Eukaryota</taxon>
        <taxon>Viridiplantae</taxon>
        <taxon>Streptophyta</taxon>
        <taxon>Embryophyta</taxon>
        <taxon>Tracheophyta</taxon>
        <taxon>Spermatophyta</taxon>
        <taxon>Magnoliopsida</taxon>
        <taxon>eudicotyledons</taxon>
        <taxon>Gunneridae</taxon>
        <taxon>Pentapetalae</taxon>
        <taxon>asterids</taxon>
        <taxon>campanulids</taxon>
        <taxon>Asterales</taxon>
        <taxon>Asteraceae</taxon>
        <taxon>Asteroideae</taxon>
        <taxon>Anthemideae</taxon>
        <taxon>Anthemidinae</taxon>
        <taxon>Tanacetum</taxon>
    </lineage>
</organism>
<accession>A0ABQ5CUL3</accession>
<gene>
    <name evidence="2" type="ORF">Tco_0911025</name>
</gene>
<dbReference type="Proteomes" id="UP001151760">
    <property type="component" value="Unassembled WGS sequence"/>
</dbReference>
<keyword evidence="3" id="KW-1185">Reference proteome</keyword>
<proteinExistence type="predicted"/>
<reference evidence="2" key="2">
    <citation type="submission" date="2022-01" db="EMBL/GenBank/DDBJ databases">
        <authorList>
            <person name="Yamashiro T."/>
            <person name="Shiraishi A."/>
            <person name="Satake H."/>
            <person name="Nakayama K."/>
        </authorList>
    </citation>
    <scope>NUCLEOTIDE SEQUENCE</scope>
</reference>
<reference evidence="2" key="1">
    <citation type="journal article" date="2022" name="Int. J. Mol. Sci.">
        <title>Draft Genome of Tanacetum Coccineum: Genomic Comparison of Closely Related Tanacetum-Family Plants.</title>
        <authorList>
            <person name="Yamashiro T."/>
            <person name="Shiraishi A."/>
            <person name="Nakayama K."/>
            <person name="Satake H."/>
        </authorList>
    </citation>
    <scope>NUCLEOTIDE SEQUENCE</scope>
</reference>
<protein>
    <submittedName>
        <fullName evidence="2">Uncharacterized protein</fullName>
    </submittedName>
</protein>
<evidence type="ECO:0000313" key="3">
    <source>
        <dbReference type="Proteomes" id="UP001151760"/>
    </source>
</evidence>
<feature type="region of interest" description="Disordered" evidence="1">
    <location>
        <begin position="1"/>
        <end position="20"/>
    </location>
</feature>
<evidence type="ECO:0000256" key="1">
    <source>
        <dbReference type="SAM" id="MobiDB-lite"/>
    </source>
</evidence>
<name>A0ABQ5CUL3_9ASTR</name>
<sequence length="317" mass="35816">MASSANSSTQNPPSKIPRTDYIDISSDEISPIQNHSTNTTQPLLPPNITLDTTLALSIPPPSTNQTPPTQEAMVSPLALRVLVFSTPPCSPLDPHPYLSSIHDLPPRSSNPLPQTLSQGLTQTLLLPTPMDFEPSFRPINFSSAIISSTMSREELKLNKVYIPKISREKHIPVHLKSIIRDLENISIHEGRTMHPGFAQHSNLKTKFFDIHLQCLYDVDKDIYLRFLLELFSSAKILRDEERGDCAYSNEYSLESLNKNPEEVYPYQTNILTPDEIISDITINGVTKDPLKIRKNELRRDFRFWNEVIESNGIGEET</sequence>
<comment type="caution">
    <text evidence="2">The sequence shown here is derived from an EMBL/GenBank/DDBJ whole genome shotgun (WGS) entry which is preliminary data.</text>
</comment>
<feature type="compositionally biased region" description="Polar residues" evidence="1">
    <location>
        <begin position="1"/>
        <end position="13"/>
    </location>
</feature>
<evidence type="ECO:0000313" key="2">
    <source>
        <dbReference type="EMBL" id="GJT30750.1"/>
    </source>
</evidence>
<dbReference type="EMBL" id="BQNB010014650">
    <property type="protein sequence ID" value="GJT30750.1"/>
    <property type="molecule type" value="Genomic_DNA"/>
</dbReference>